<proteinExistence type="predicted"/>
<feature type="domain" description="Methyltransferase small" evidence="4">
    <location>
        <begin position="133"/>
        <end position="216"/>
    </location>
</feature>
<dbReference type="PROSITE" id="PS00092">
    <property type="entry name" value="N6_MTASE"/>
    <property type="match status" value="1"/>
</dbReference>
<dbReference type="InterPro" id="IPR007848">
    <property type="entry name" value="Small_mtfrase_dom"/>
</dbReference>
<dbReference type="CDD" id="cd02440">
    <property type="entry name" value="AdoMet_MTases"/>
    <property type="match status" value="1"/>
</dbReference>
<dbReference type="NCBIfam" id="TIGR03533">
    <property type="entry name" value="L3_gln_methyl"/>
    <property type="match status" value="1"/>
</dbReference>
<keyword evidence="2 5" id="KW-0808">Transferase</keyword>
<evidence type="ECO:0000259" key="4">
    <source>
        <dbReference type="Pfam" id="PF05175"/>
    </source>
</evidence>
<dbReference type="Pfam" id="PF05175">
    <property type="entry name" value="MTS"/>
    <property type="match status" value="1"/>
</dbReference>
<dbReference type="PIRSF" id="PIRSF037167">
    <property type="entry name" value="Mtase_YfcB_prd"/>
    <property type="match status" value="1"/>
</dbReference>
<keyword evidence="1 5" id="KW-0489">Methyltransferase</keyword>
<dbReference type="Proteomes" id="UP000294914">
    <property type="component" value="Unassembled WGS sequence"/>
</dbReference>
<keyword evidence="5" id="KW-0687">Ribonucleoprotein</keyword>
<dbReference type="GO" id="GO:0003676">
    <property type="term" value="F:nucleic acid binding"/>
    <property type="evidence" value="ECO:0007669"/>
    <property type="project" value="InterPro"/>
</dbReference>
<dbReference type="GO" id="GO:0036009">
    <property type="term" value="F:protein-glutamine N-methyltransferase activity"/>
    <property type="evidence" value="ECO:0007669"/>
    <property type="project" value="InterPro"/>
</dbReference>
<dbReference type="InterPro" id="IPR002052">
    <property type="entry name" value="DNA_methylase_N6_adenine_CS"/>
</dbReference>
<gene>
    <name evidence="5" type="ORF">EDC23_2178</name>
</gene>
<keyword evidence="3" id="KW-0949">S-adenosyl-L-methionine</keyword>
<dbReference type="InterPro" id="IPR004556">
    <property type="entry name" value="HemK-like"/>
</dbReference>
<dbReference type="Gene3D" id="3.40.50.150">
    <property type="entry name" value="Vaccinia Virus protein VP39"/>
    <property type="match status" value="1"/>
</dbReference>
<organism evidence="5 6">
    <name type="scientific">Thiohalophilus thiocyanatoxydans</name>
    <dbReference type="NCBI Taxonomy" id="381308"/>
    <lineage>
        <taxon>Bacteria</taxon>
        <taxon>Pseudomonadati</taxon>
        <taxon>Pseudomonadota</taxon>
        <taxon>Gammaproteobacteria</taxon>
        <taxon>Thiohalomonadales</taxon>
        <taxon>Thiohalophilaceae</taxon>
        <taxon>Thiohalophilus</taxon>
    </lineage>
</organism>
<dbReference type="InterPro" id="IPR029063">
    <property type="entry name" value="SAM-dependent_MTases_sf"/>
</dbReference>
<dbReference type="GO" id="GO:0005840">
    <property type="term" value="C:ribosome"/>
    <property type="evidence" value="ECO:0007669"/>
    <property type="project" value="UniProtKB-KW"/>
</dbReference>
<dbReference type="OrthoDB" id="9800643at2"/>
<dbReference type="EMBL" id="SOQX01000006">
    <property type="protein sequence ID" value="TDY00017.1"/>
    <property type="molecule type" value="Genomic_DNA"/>
</dbReference>
<dbReference type="AlphaFoldDB" id="A0A4R8IR32"/>
<accession>A0A4R8IR32</accession>
<dbReference type="InterPro" id="IPR017127">
    <property type="entry name" value="Ribosome_uL3_MTase"/>
</dbReference>
<dbReference type="PANTHER" id="PTHR47806">
    <property type="entry name" value="50S RIBOSOMAL PROTEIN L3 GLUTAMINE METHYLTRANSFERASE"/>
    <property type="match status" value="1"/>
</dbReference>
<protein>
    <submittedName>
        <fullName evidence="5">[LSU ribosomal protein L3P]-glutamine N5-methyltransferase</fullName>
    </submittedName>
</protein>
<sequence>MEKTDIHRALAPAADMRELILQTESLLDASGIYFGHGTDNALDEAAYLVSYSLGLAPDFTDQDLQRQASDEQKQQLADLLWQRIRTRKPAAYLTHEAWFAGLKFYVDERVLIPRSPFAELIADQFEPWVDASKVQHALDLCTGGGCIAIAMAEALPQARIDASDLSAGALAVARINVDQYALADRIELIESDLFAGLGERRYDLIVSNPPYVDADDMAALPEEYRHEPAMGLAAGTQGLDFVLPMLREAPRHLNPGGVLIVEVGNSAEALADLLPGVPFTWLEFEFGGHGVFLLTAEQLSAASEAILAV</sequence>
<dbReference type="SUPFAM" id="SSF53335">
    <property type="entry name" value="S-adenosyl-L-methionine-dependent methyltransferases"/>
    <property type="match status" value="1"/>
</dbReference>
<keyword evidence="6" id="KW-1185">Reference proteome</keyword>
<evidence type="ECO:0000313" key="5">
    <source>
        <dbReference type="EMBL" id="TDY00017.1"/>
    </source>
</evidence>
<dbReference type="GO" id="GO:0032259">
    <property type="term" value="P:methylation"/>
    <property type="evidence" value="ECO:0007669"/>
    <property type="project" value="UniProtKB-KW"/>
</dbReference>
<dbReference type="NCBIfam" id="TIGR00536">
    <property type="entry name" value="hemK_fam"/>
    <property type="match status" value="1"/>
</dbReference>
<name>A0A4R8IR32_9GAMM</name>
<dbReference type="GO" id="GO:0005829">
    <property type="term" value="C:cytosol"/>
    <property type="evidence" value="ECO:0007669"/>
    <property type="project" value="TreeGrafter"/>
</dbReference>
<evidence type="ECO:0000256" key="3">
    <source>
        <dbReference type="ARBA" id="ARBA00022691"/>
    </source>
</evidence>
<reference evidence="5 6" key="1">
    <citation type="submission" date="2019-03" db="EMBL/GenBank/DDBJ databases">
        <title>Genomic Encyclopedia of Type Strains, Phase IV (KMG-IV): sequencing the most valuable type-strain genomes for metagenomic binning, comparative biology and taxonomic classification.</title>
        <authorList>
            <person name="Goeker M."/>
        </authorList>
    </citation>
    <scope>NUCLEOTIDE SEQUENCE [LARGE SCALE GENOMIC DNA]</scope>
    <source>
        <strain evidence="5 6">DSM 16326</strain>
    </source>
</reference>
<keyword evidence="5" id="KW-0689">Ribosomal protein</keyword>
<evidence type="ECO:0000256" key="1">
    <source>
        <dbReference type="ARBA" id="ARBA00022603"/>
    </source>
</evidence>
<evidence type="ECO:0000313" key="6">
    <source>
        <dbReference type="Proteomes" id="UP000294914"/>
    </source>
</evidence>
<evidence type="ECO:0000256" key="2">
    <source>
        <dbReference type="ARBA" id="ARBA00022679"/>
    </source>
</evidence>
<comment type="caution">
    <text evidence="5">The sequence shown here is derived from an EMBL/GenBank/DDBJ whole genome shotgun (WGS) entry which is preliminary data.</text>
</comment>
<dbReference type="PANTHER" id="PTHR47806:SF1">
    <property type="entry name" value="RIBOSOMAL PROTEIN UL3 GLUTAMINE METHYLTRANSFERASE"/>
    <property type="match status" value="1"/>
</dbReference>
<dbReference type="Gene3D" id="1.10.8.10">
    <property type="entry name" value="DNA helicase RuvA subunit, C-terminal domain"/>
    <property type="match status" value="1"/>
</dbReference>